<protein>
    <submittedName>
        <fullName evidence="3">Uncharacterized protein</fullName>
    </submittedName>
</protein>
<feature type="transmembrane region" description="Helical" evidence="2">
    <location>
        <begin position="57"/>
        <end position="75"/>
    </location>
</feature>
<dbReference type="RefSeq" id="WP_189645765.1">
    <property type="nucleotide sequence ID" value="NZ_BMRC01000001.1"/>
</dbReference>
<gene>
    <name evidence="3" type="ORF">ACFFV7_03160</name>
</gene>
<keyword evidence="2" id="KW-0812">Transmembrane</keyword>
<keyword evidence="2" id="KW-0472">Membrane</keyword>
<evidence type="ECO:0000256" key="2">
    <source>
        <dbReference type="SAM" id="Phobius"/>
    </source>
</evidence>
<accession>A0ABV5I6M4</accession>
<evidence type="ECO:0000313" key="3">
    <source>
        <dbReference type="EMBL" id="MFB9200181.1"/>
    </source>
</evidence>
<keyword evidence="2" id="KW-1133">Transmembrane helix</keyword>
<dbReference type="EMBL" id="JBHMEI010000001">
    <property type="protein sequence ID" value="MFB9200181.1"/>
    <property type="molecule type" value="Genomic_DNA"/>
</dbReference>
<organism evidence="3 4">
    <name type="scientific">Nonomuraea spiralis</name>
    <dbReference type="NCBI Taxonomy" id="46182"/>
    <lineage>
        <taxon>Bacteria</taxon>
        <taxon>Bacillati</taxon>
        <taxon>Actinomycetota</taxon>
        <taxon>Actinomycetes</taxon>
        <taxon>Streptosporangiales</taxon>
        <taxon>Streptosporangiaceae</taxon>
        <taxon>Nonomuraea</taxon>
    </lineage>
</organism>
<proteinExistence type="predicted"/>
<feature type="region of interest" description="Disordered" evidence="1">
    <location>
        <begin position="119"/>
        <end position="144"/>
    </location>
</feature>
<reference evidence="3 4" key="1">
    <citation type="submission" date="2024-09" db="EMBL/GenBank/DDBJ databases">
        <authorList>
            <person name="Sun Q."/>
            <person name="Mori K."/>
        </authorList>
    </citation>
    <scope>NUCLEOTIDE SEQUENCE [LARGE SCALE GENOMIC DNA]</scope>
    <source>
        <strain evidence="3 4">CCM 3426</strain>
    </source>
</reference>
<evidence type="ECO:0000313" key="4">
    <source>
        <dbReference type="Proteomes" id="UP001589647"/>
    </source>
</evidence>
<dbReference type="Proteomes" id="UP001589647">
    <property type="component" value="Unassembled WGS sequence"/>
</dbReference>
<sequence>MSNTDPDSGRGRGRRGAVVAVVVAMTVLLVAGLVGFLADPLGLPPDVLSVLDQRASVVSMFVGAAGLVVAVAALVSQSRSGRVDVGPPHVPEAGAAAPAPVTQTQLNLPSAGGIVNAAQGGTLNIHNPAAPATPPPEDGREPSS</sequence>
<name>A0ABV5I6M4_9ACTN</name>
<feature type="transmembrane region" description="Helical" evidence="2">
    <location>
        <begin position="16"/>
        <end position="37"/>
    </location>
</feature>
<comment type="caution">
    <text evidence="3">The sequence shown here is derived from an EMBL/GenBank/DDBJ whole genome shotgun (WGS) entry which is preliminary data.</text>
</comment>
<keyword evidence="4" id="KW-1185">Reference proteome</keyword>
<evidence type="ECO:0000256" key="1">
    <source>
        <dbReference type="SAM" id="MobiDB-lite"/>
    </source>
</evidence>